<dbReference type="EMBL" id="JBFAKC010000004">
    <property type="protein sequence ID" value="MEV0707872.1"/>
    <property type="molecule type" value="Genomic_DNA"/>
</dbReference>
<dbReference type="Gene3D" id="3.20.20.30">
    <property type="entry name" value="Luciferase-like domain"/>
    <property type="match status" value="1"/>
</dbReference>
<keyword evidence="4 7" id="KW-0503">Monooxygenase</keyword>
<accession>A0ABV3FR14</accession>
<dbReference type="CDD" id="cd01095">
    <property type="entry name" value="Nitrilotriacetate_monoxgenase"/>
    <property type="match status" value="1"/>
</dbReference>
<proteinExistence type="inferred from homology"/>
<name>A0ABV3FR14_9NOCA</name>
<dbReference type="InterPro" id="IPR036661">
    <property type="entry name" value="Luciferase-like_sf"/>
</dbReference>
<organism evidence="7 8">
    <name type="scientific">Nocardia aurea</name>
    <dbReference type="NCBI Taxonomy" id="2144174"/>
    <lineage>
        <taxon>Bacteria</taxon>
        <taxon>Bacillati</taxon>
        <taxon>Actinomycetota</taxon>
        <taxon>Actinomycetes</taxon>
        <taxon>Mycobacteriales</taxon>
        <taxon>Nocardiaceae</taxon>
        <taxon>Nocardia</taxon>
    </lineage>
</organism>
<evidence type="ECO:0000313" key="7">
    <source>
        <dbReference type="EMBL" id="MEV0707872.1"/>
    </source>
</evidence>
<evidence type="ECO:0000256" key="2">
    <source>
        <dbReference type="ARBA" id="ARBA00022643"/>
    </source>
</evidence>
<evidence type="ECO:0000256" key="5">
    <source>
        <dbReference type="ARBA" id="ARBA00033748"/>
    </source>
</evidence>
<evidence type="ECO:0000256" key="1">
    <source>
        <dbReference type="ARBA" id="ARBA00022630"/>
    </source>
</evidence>
<protein>
    <submittedName>
        <fullName evidence="7">NtaA/DmoA family FMN-dependent monooxygenase</fullName>
        <ecNumber evidence="7">1.14.-.-</ecNumber>
    </submittedName>
</protein>
<dbReference type="InterPro" id="IPR051260">
    <property type="entry name" value="Diverse_substr_monoxygenases"/>
</dbReference>
<dbReference type="SUPFAM" id="SSF51679">
    <property type="entry name" value="Bacterial luciferase-like"/>
    <property type="match status" value="1"/>
</dbReference>
<comment type="similarity">
    <text evidence="5">Belongs to the NtaA/SnaA/DszA monooxygenase family.</text>
</comment>
<dbReference type="PANTHER" id="PTHR30011">
    <property type="entry name" value="ALKANESULFONATE MONOOXYGENASE-RELATED"/>
    <property type="match status" value="1"/>
</dbReference>
<keyword evidence="3 7" id="KW-0560">Oxidoreductase</keyword>
<dbReference type="InterPro" id="IPR011251">
    <property type="entry name" value="Luciferase-like_dom"/>
</dbReference>
<reference evidence="7 8" key="1">
    <citation type="submission" date="2024-06" db="EMBL/GenBank/DDBJ databases">
        <title>The Natural Products Discovery Center: Release of the First 8490 Sequenced Strains for Exploring Actinobacteria Biosynthetic Diversity.</title>
        <authorList>
            <person name="Kalkreuter E."/>
            <person name="Kautsar S.A."/>
            <person name="Yang D."/>
            <person name="Bader C.D."/>
            <person name="Teijaro C.N."/>
            <person name="Fluegel L."/>
            <person name="Davis C.M."/>
            <person name="Simpson J.R."/>
            <person name="Lauterbach L."/>
            <person name="Steele A.D."/>
            <person name="Gui C."/>
            <person name="Meng S."/>
            <person name="Li G."/>
            <person name="Viehrig K."/>
            <person name="Ye F."/>
            <person name="Su P."/>
            <person name="Kiefer A.F."/>
            <person name="Nichols A."/>
            <person name="Cepeda A.J."/>
            <person name="Yan W."/>
            <person name="Fan B."/>
            <person name="Jiang Y."/>
            <person name="Adhikari A."/>
            <person name="Zheng C.-J."/>
            <person name="Schuster L."/>
            <person name="Cowan T.M."/>
            <person name="Smanski M.J."/>
            <person name="Chevrette M.G."/>
            <person name="De Carvalho L.P.S."/>
            <person name="Shen B."/>
        </authorList>
    </citation>
    <scope>NUCLEOTIDE SEQUENCE [LARGE SCALE GENOMIC DNA]</scope>
    <source>
        <strain evidence="7 8">NPDC050403</strain>
    </source>
</reference>
<evidence type="ECO:0000256" key="4">
    <source>
        <dbReference type="ARBA" id="ARBA00023033"/>
    </source>
</evidence>
<keyword evidence="8" id="KW-1185">Reference proteome</keyword>
<dbReference type="NCBIfam" id="TIGR03860">
    <property type="entry name" value="FMN_nitrolo"/>
    <property type="match status" value="1"/>
</dbReference>
<dbReference type="Proteomes" id="UP001551695">
    <property type="component" value="Unassembled WGS sequence"/>
</dbReference>
<sequence length="436" mass="46839">MSDKHVILNVNVLDLGISPVAWQLSGLPKDAVVCGDYFAEIGRIAERGTLDAFFLADNPALRENPRLRPGRALEPTTILATVAAATTHLGLIGTLSTTFNDPVELAERLLSLDHISAGRAAWNAVTTYNLAAGGNFGLAAIPDRGARYRRADEFIDVVVALWQAAADGTAVNHRGAHFQVDGRLPLGPSPQGYPLVVQAGGSPQGRALAGRTANAVFSAELSLSAGLEHYEQVKRTATEFGRSRDDIAILPGLITIIGSTNAEAEARYALARELQEPGHELSRLGAVLAHDLGQYDLDDPFPPHVLEDLDDPDAFSASLGFRESVVRGVADRVAATGGRYTLREALLEFGNGGHRRVIGSPEEVADTIEEWFRAGAADGFNLMPDGFPSGLEIFVDEVVPILRRRGLFRHEYTETTLRERFGIGPVHARAVVPAHT</sequence>
<dbReference type="InterPro" id="IPR016215">
    <property type="entry name" value="NTA_MOA"/>
</dbReference>
<gene>
    <name evidence="7" type="ORF">AB0I48_09935</name>
</gene>
<dbReference type="EC" id="1.14.-.-" evidence="7"/>
<dbReference type="PANTHER" id="PTHR30011:SF16">
    <property type="entry name" value="C2H2 FINGER DOMAIN TRANSCRIPTION FACTOR (EUROFUNG)-RELATED"/>
    <property type="match status" value="1"/>
</dbReference>
<evidence type="ECO:0000313" key="8">
    <source>
        <dbReference type="Proteomes" id="UP001551695"/>
    </source>
</evidence>
<keyword evidence="2" id="KW-0288">FMN</keyword>
<comment type="caution">
    <text evidence="7">The sequence shown here is derived from an EMBL/GenBank/DDBJ whole genome shotgun (WGS) entry which is preliminary data.</text>
</comment>
<dbReference type="GO" id="GO:0004497">
    <property type="term" value="F:monooxygenase activity"/>
    <property type="evidence" value="ECO:0007669"/>
    <property type="project" value="UniProtKB-KW"/>
</dbReference>
<dbReference type="Pfam" id="PF00296">
    <property type="entry name" value="Bac_luciferase"/>
    <property type="match status" value="1"/>
</dbReference>
<keyword evidence="1" id="KW-0285">Flavoprotein</keyword>
<evidence type="ECO:0000259" key="6">
    <source>
        <dbReference type="Pfam" id="PF00296"/>
    </source>
</evidence>
<dbReference type="PIRSF" id="PIRSF000337">
    <property type="entry name" value="NTA_MOA"/>
    <property type="match status" value="1"/>
</dbReference>
<dbReference type="RefSeq" id="WP_357781971.1">
    <property type="nucleotide sequence ID" value="NZ_JBFAKC010000004.1"/>
</dbReference>
<evidence type="ECO:0000256" key="3">
    <source>
        <dbReference type="ARBA" id="ARBA00023002"/>
    </source>
</evidence>
<feature type="domain" description="Luciferase-like" evidence="6">
    <location>
        <begin position="36"/>
        <end position="376"/>
    </location>
</feature>